<evidence type="ECO:0000259" key="17">
    <source>
        <dbReference type="PROSITE" id="PS50089"/>
    </source>
</evidence>
<keyword evidence="7" id="KW-0479">Metal-binding</keyword>
<dbReference type="PROSITE" id="PS50089">
    <property type="entry name" value="ZF_RING_2"/>
    <property type="match status" value="1"/>
</dbReference>
<gene>
    <name evidence="19" type="ORF">CTI12_AA129790</name>
    <name evidence="18" type="ORF">CTI12_AA144380</name>
</gene>
<dbReference type="UniPathway" id="UPA00143"/>
<protein>
    <recommendedName>
        <fullName evidence="4">RING-type E3 ubiquitin transferase</fullName>
        <ecNumber evidence="4">2.3.2.27</ecNumber>
    </recommendedName>
</protein>
<dbReference type="InterPro" id="IPR013083">
    <property type="entry name" value="Znf_RING/FYVE/PHD"/>
</dbReference>
<dbReference type="GO" id="GO:0016567">
    <property type="term" value="P:protein ubiquitination"/>
    <property type="evidence" value="ECO:0007669"/>
    <property type="project" value="UniProtKB-UniPathway"/>
</dbReference>
<keyword evidence="5" id="KW-0808">Transferase</keyword>
<keyword evidence="11 16" id="KW-1133">Transmembrane helix</keyword>
<dbReference type="Proteomes" id="UP000245207">
    <property type="component" value="Unassembled WGS sequence"/>
</dbReference>
<dbReference type="AlphaFoldDB" id="A0A2U1PJZ5"/>
<sequence length="169" mass="18571">MAHDSVSPLLVGILGVLSGSILVAFIHCICVHCRIRNSSGSITETIAEPTRPPNMYRRPRLRVERDSTPSLSFPSTSGSSSSGLSITLTVHKYTSEFKEGMCAVCLGEFEENDEVRIMPECAHIFHVACIDMWLFSHGNCPLCRANAIPRSHDDVLLSILTSRTVDQVL</sequence>
<keyword evidence="9" id="KW-0833">Ubl conjugation pathway</keyword>
<evidence type="ECO:0000256" key="14">
    <source>
        <dbReference type="PROSITE-ProRule" id="PRU00175"/>
    </source>
</evidence>
<proteinExistence type="inferred from homology"/>
<keyword evidence="20" id="KW-1185">Reference proteome</keyword>
<dbReference type="GO" id="GO:0008270">
    <property type="term" value="F:zinc ion binding"/>
    <property type="evidence" value="ECO:0007669"/>
    <property type="project" value="UniProtKB-KW"/>
</dbReference>
<dbReference type="GO" id="GO:0016020">
    <property type="term" value="C:membrane"/>
    <property type="evidence" value="ECO:0007669"/>
    <property type="project" value="UniProtKB-SubCell"/>
</dbReference>
<evidence type="ECO:0000256" key="8">
    <source>
        <dbReference type="ARBA" id="ARBA00022771"/>
    </source>
</evidence>
<comment type="pathway">
    <text evidence="3">Protein modification; protein ubiquitination.</text>
</comment>
<comment type="caution">
    <text evidence="18">The sequence shown here is derived from an EMBL/GenBank/DDBJ whole genome shotgun (WGS) entry which is preliminary data.</text>
</comment>
<organism evidence="18 20">
    <name type="scientific">Artemisia annua</name>
    <name type="common">Sweet wormwood</name>
    <dbReference type="NCBI Taxonomy" id="35608"/>
    <lineage>
        <taxon>Eukaryota</taxon>
        <taxon>Viridiplantae</taxon>
        <taxon>Streptophyta</taxon>
        <taxon>Embryophyta</taxon>
        <taxon>Tracheophyta</taxon>
        <taxon>Spermatophyta</taxon>
        <taxon>Magnoliopsida</taxon>
        <taxon>eudicotyledons</taxon>
        <taxon>Gunneridae</taxon>
        <taxon>Pentapetalae</taxon>
        <taxon>asterids</taxon>
        <taxon>campanulids</taxon>
        <taxon>Asterales</taxon>
        <taxon>Asteraceae</taxon>
        <taxon>Asteroideae</taxon>
        <taxon>Anthemideae</taxon>
        <taxon>Artemisiinae</taxon>
        <taxon>Artemisia</taxon>
    </lineage>
</organism>
<dbReference type="Pfam" id="PF13639">
    <property type="entry name" value="zf-RING_2"/>
    <property type="match status" value="1"/>
</dbReference>
<evidence type="ECO:0000256" key="2">
    <source>
        <dbReference type="ARBA" id="ARBA00004167"/>
    </source>
</evidence>
<dbReference type="STRING" id="35608.A0A2U1PJZ5"/>
<keyword evidence="10" id="KW-0862">Zinc</keyword>
<keyword evidence="12 16" id="KW-0472">Membrane</keyword>
<evidence type="ECO:0000256" key="11">
    <source>
        <dbReference type="ARBA" id="ARBA00022989"/>
    </source>
</evidence>
<evidence type="ECO:0000256" key="4">
    <source>
        <dbReference type="ARBA" id="ARBA00012483"/>
    </source>
</evidence>
<evidence type="ECO:0000256" key="7">
    <source>
        <dbReference type="ARBA" id="ARBA00022723"/>
    </source>
</evidence>
<evidence type="ECO:0000256" key="10">
    <source>
        <dbReference type="ARBA" id="ARBA00022833"/>
    </source>
</evidence>
<evidence type="ECO:0000256" key="6">
    <source>
        <dbReference type="ARBA" id="ARBA00022692"/>
    </source>
</evidence>
<evidence type="ECO:0000256" key="9">
    <source>
        <dbReference type="ARBA" id="ARBA00022786"/>
    </source>
</evidence>
<evidence type="ECO:0000256" key="16">
    <source>
        <dbReference type="SAM" id="Phobius"/>
    </source>
</evidence>
<feature type="domain" description="RING-type" evidence="17">
    <location>
        <begin position="102"/>
        <end position="144"/>
    </location>
</feature>
<dbReference type="GO" id="GO:0061630">
    <property type="term" value="F:ubiquitin protein ligase activity"/>
    <property type="evidence" value="ECO:0007669"/>
    <property type="project" value="UniProtKB-EC"/>
</dbReference>
<dbReference type="InterPro" id="IPR001841">
    <property type="entry name" value="Znf_RING"/>
</dbReference>
<dbReference type="InterPro" id="IPR044600">
    <property type="entry name" value="ATL1/ATL16-like"/>
</dbReference>
<evidence type="ECO:0000256" key="12">
    <source>
        <dbReference type="ARBA" id="ARBA00023136"/>
    </source>
</evidence>
<comment type="similarity">
    <text evidence="13">Belongs to the RING-type zinc finger family. ATL subfamily.</text>
</comment>
<dbReference type="PANTHER" id="PTHR46913">
    <property type="entry name" value="RING-H2 FINGER PROTEIN ATL16"/>
    <property type="match status" value="1"/>
</dbReference>
<evidence type="ECO:0000256" key="3">
    <source>
        <dbReference type="ARBA" id="ARBA00004906"/>
    </source>
</evidence>
<dbReference type="SMART" id="SM00184">
    <property type="entry name" value="RING"/>
    <property type="match status" value="1"/>
</dbReference>
<accession>A0A2U1PJZ5</accession>
<comment type="subcellular location">
    <subcellularLocation>
        <location evidence="2">Membrane</location>
        <topology evidence="2">Single-pass membrane protein</topology>
    </subcellularLocation>
</comment>
<reference evidence="18 20" key="1">
    <citation type="journal article" date="2018" name="Mol. Plant">
        <title>The genome of Artemisia annua provides insight into the evolution of Asteraceae family and artemisinin biosynthesis.</title>
        <authorList>
            <person name="Shen Q."/>
            <person name="Zhang L."/>
            <person name="Liao Z."/>
            <person name="Wang S."/>
            <person name="Yan T."/>
            <person name="Shi P."/>
            <person name="Liu M."/>
            <person name="Fu X."/>
            <person name="Pan Q."/>
            <person name="Wang Y."/>
            <person name="Lv Z."/>
            <person name="Lu X."/>
            <person name="Zhang F."/>
            <person name="Jiang W."/>
            <person name="Ma Y."/>
            <person name="Chen M."/>
            <person name="Hao X."/>
            <person name="Li L."/>
            <person name="Tang Y."/>
            <person name="Lv G."/>
            <person name="Zhou Y."/>
            <person name="Sun X."/>
            <person name="Brodelius P.E."/>
            <person name="Rose J.K.C."/>
            <person name="Tang K."/>
        </authorList>
    </citation>
    <scope>NUCLEOTIDE SEQUENCE [LARGE SCALE GENOMIC DNA]</scope>
    <source>
        <strain evidence="20">cv. Huhao1</strain>
        <tissue evidence="18">Leaf</tissue>
    </source>
</reference>
<dbReference type="CDD" id="cd16461">
    <property type="entry name" value="RING-H2_EL5-like"/>
    <property type="match status" value="1"/>
</dbReference>
<keyword evidence="6 16" id="KW-0812">Transmembrane</keyword>
<feature type="compositionally biased region" description="Low complexity" evidence="15">
    <location>
        <begin position="68"/>
        <end position="83"/>
    </location>
</feature>
<dbReference type="PANTHER" id="PTHR46913:SF1">
    <property type="entry name" value="RING-H2 FINGER PROTEIN ATL16"/>
    <property type="match status" value="1"/>
</dbReference>
<feature type="transmembrane region" description="Helical" evidence="16">
    <location>
        <begin position="6"/>
        <end position="31"/>
    </location>
</feature>
<evidence type="ECO:0000313" key="19">
    <source>
        <dbReference type="EMBL" id="PWA87437.1"/>
    </source>
</evidence>
<comment type="catalytic activity">
    <reaction evidence="1">
        <text>S-ubiquitinyl-[E2 ubiquitin-conjugating enzyme]-L-cysteine + [acceptor protein]-L-lysine = [E2 ubiquitin-conjugating enzyme]-L-cysteine + N(6)-ubiquitinyl-[acceptor protein]-L-lysine.</text>
        <dbReference type="EC" id="2.3.2.27"/>
    </reaction>
</comment>
<dbReference type="Gene3D" id="3.30.40.10">
    <property type="entry name" value="Zinc/RING finger domain, C3HC4 (zinc finger)"/>
    <property type="match status" value="1"/>
</dbReference>
<dbReference type="EMBL" id="PKPP01000915">
    <property type="protein sequence ID" value="PWA87437.1"/>
    <property type="molecule type" value="Genomic_DNA"/>
</dbReference>
<evidence type="ECO:0000256" key="13">
    <source>
        <dbReference type="ARBA" id="ARBA00024209"/>
    </source>
</evidence>
<keyword evidence="8 14" id="KW-0863">Zinc-finger</keyword>
<name>A0A2U1PJZ5_ARTAN</name>
<evidence type="ECO:0000313" key="18">
    <source>
        <dbReference type="EMBL" id="PWA86081.1"/>
    </source>
</evidence>
<dbReference type="EC" id="2.3.2.27" evidence="4"/>
<feature type="region of interest" description="Disordered" evidence="15">
    <location>
        <begin position="44"/>
        <end position="83"/>
    </location>
</feature>
<dbReference type="SUPFAM" id="SSF57850">
    <property type="entry name" value="RING/U-box"/>
    <property type="match status" value="1"/>
</dbReference>
<evidence type="ECO:0000256" key="5">
    <source>
        <dbReference type="ARBA" id="ARBA00022679"/>
    </source>
</evidence>
<dbReference type="EMBL" id="PKPP01001057">
    <property type="protein sequence ID" value="PWA86081.1"/>
    <property type="molecule type" value="Genomic_DNA"/>
</dbReference>
<evidence type="ECO:0000313" key="20">
    <source>
        <dbReference type="Proteomes" id="UP000245207"/>
    </source>
</evidence>
<evidence type="ECO:0000256" key="1">
    <source>
        <dbReference type="ARBA" id="ARBA00000900"/>
    </source>
</evidence>
<evidence type="ECO:0000256" key="15">
    <source>
        <dbReference type="SAM" id="MobiDB-lite"/>
    </source>
</evidence>
<dbReference type="OrthoDB" id="8062037at2759"/>